<evidence type="ECO:0000313" key="6">
    <source>
        <dbReference type="EMBL" id="QKD80122.1"/>
    </source>
</evidence>
<feature type="region of interest" description="Disordered" evidence="4">
    <location>
        <begin position="1"/>
        <end position="33"/>
    </location>
</feature>
<accession>A0A6M8B2M0</accession>
<dbReference type="Pfam" id="PF12464">
    <property type="entry name" value="Mac"/>
    <property type="match status" value="1"/>
</dbReference>
<comment type="similarity">
    <text evidence="1">Belongs to the transferase hexapeptide repeat family.</text>
</comment>
<dbReference type="SMART" id="SM01266">
    <property type="entry name" value="Mac"/>
    <property type="match status" value="1"/>
</dbReference>
<reference evidence="6 7" key="1">
    <citation type="submission" date="2020-05" db="EMBL/GenBank/DDBJ databases">
        <title>Actinomyces sp. zg-325.</title>
        <authorList>
            <person name="Yang C."/>
        </authorList>
    </citation>
    <scope>NUCLEOTIDE SEQUENCE [LARGE SCALE GENOMIC DNA]</scope>
    <source>
        <strain evidence="7">zg-325</strain>
    </source>
</reference>
<dbReference type="RefSeq" id="WP_159524154.1">
    <property type="nucleotide sequence ID" value="NZ_CP053642.1"/>
</dbReference>
<dbReference type="PANTHER" id="PTHR23416:SF23">
    <property type="entry name" value="ACETYLTRANSFERASE C18B11.09C-RELATED"/>
    <property type="match status" value="1"/>
</dbReference>
<evidence type="ECO:0000256" key="2">
    <source>
        <dbReference type="ARBA" id="ARBA00022679"/>
    </source>
</evidence>
<dbReference type="Pfam" id="PF00132">
    <property type="entry name" value="Hexapep"/>
    <property type="match status" value="1"/>
</dbReference>
<evidence type="ECO:0000313" key="7">
    <source>
        <dbReference type="Proteomes" id="UP000504752"/>
    </source>
</evidence>
<evidence type="ECO:0000256" key="4">
    <source>
        <dbReference type="SAM" id="MobiDB-lite"/>
    </source>
</evidence>
<dbReference type="GO" id="GO:0016407">
    <property type="term" value="F:acetyltransferase activity"/>
    <property type="evidence" value="ECO:0007669"/>
    <property type="project" value="InterPro"/>
</dbReference>
<evidence type="ECO:0000256" key="1">
    <source>
        <dbReference type="ARBA" id="ARBA00007274"/>
    </source>
</evidence>
<dbReference type="KEGG" id="amam:HPC72_07750"/>
<dbReference type="AlphaFoldDB" id="A0A6M8B2M0"/>
<gene>
    <name evidence="6" type="ORF">HPC72_07750</name>
</gene>
<dbReference type="InterPro" id="IPR001451">
    <property type="entry name" value="Hexapep"/>
</dbReference>
<dbReference type="InterPro" id="IPR051159">
    <property type="entry name" value="Hexapeptide_acetyltransf"/>
</dbReference>
<dbReference type="SUPFAM" id="SSF51161">
    <property type="entry name" value="Trimeric LpxA-like enzymes"/>
    <property type="match status" value="1"/>
</dbReference>
<dbReference type="InterPro" id="IPR011004">
    <property type="entry name" value="Trimer_LpxA-like_sf"/>
</dbReference>
<feature type="compositionally biased region" description="Polar residues" evidence="4">
    <location>
        <begin position="1"/>
        <end position="10"/>
    </location>
</feature>
<dbReference type="EMBL" id="CP053642">
    <property type="protein sequence ID" value="QKD80122.1"/>
    <property type="molecule type" value="Genomic_DNA"/>
</dbReference>
<keyword evidence="2 6" id="KW-0808">Transferase</keyword>
<sequence length="225" mass="23686">MPGTQSTTPNGAPDHAGASERFPEAAPFFAGDERSNRERMIAGDWYVADDPENSRISAAARRALHLYEEAFNLGEPGAEEHLRAAIPHLGPGCKLLPPVRVDYGDRITVGEGTFVNYGLVALDVAEIRIGAHCQIGPGVQLLTPVHPLEPTARRAGLESADPITIGDNTWLGGGVIVCPGVTIGEGCVVGAGAVVTRDLPPYSLAVGNPARVIRSLDDSTFAPRH</sequence>
<dbReference type="GO" id="GO:0008374">
    <property type="term" value="F:O-acyltransferase activity"/>
    <property type="evidence" value="ECO:0007669"/>
    <property type="project" value="TreeGrafter"/>
</dbReference>
<dbReference type="CDD" id="cd03357">
    <property type="entry name" value="LbH_MAT_GAT"/>
    <property type="match status" value="1"/>
</dbReference>
<name>A0A6M8B2M0_9ACTO</name>
<organism evidence="6 7">
    <name type="scientific">Actinomyces marmotae</name>
    <dbReference type="NCBI Taxonomy" id="2737173"/>
    <lineage>
        <taxon>Bacteria</taxon>
        <taxon>Bacillati</taxon>
        <taxon>Actinomycetota</taxon>
        <taxon>Actinomycetes</taxon>
        <taxon>Actinomycetales</taxon>
        <taxon>Actinomycetaceae</taxon>
        <taxon>Actinomyces</taxon>
    </lineage>
</organism>
<dbReference type="Proteomes" id="UP000504752">
    <property type="component" value="Chromosome"/>
</dbReference>
<keyword evidence="3" id="KW-0012">Acyltransferase</keyword>
<protein>
    <submittedName>
        <fullName evidence="6">Sugar O-acetyltransferase</fullName>
    </submittedName>
</protein>
<dbReference type="FunFam" id="2.160.10.10:FF:000025">
    <property type="entry name" value="Hexapeptide-repeat containing-acetyltransferase"/>
    <property type="match status" value="1"/>
</dbReference>
<dbReference type="Gene3D" id="2.160.10.10">
    <property type="entry name" value="Hexapeptide repeat proteins"/>
    <property type="match status" value="1"/>
</dbReference>
<evidence type="ECO:0000256" key="3">
    <source>
        <dbReference type="ARBA" id="ARBA00023315"/>
    </source>
</evidence>
<proteinExistence type="inferred from homology"/>
<evidence type="ECO:0000259" key="5">
    <source>
        <dbReference type="SMART" id="SM01266"/>
    </source>
</evidence>
<keyword evidence="7" id="KW-1185">Reference proteome</keyword>
<dbReference type="PANTHER" id="PTHR23416">
    <property type="entry name" value="SIALIC ACID SYNTHASE-RELATED"/>
    <property type="match status" value="1"/>
</dbReference>
<feature type="domain" description="Maltose/galactoside acetyltransferase" evidence="5">
    <location>
        <begin position="37"/>
        <end position="91"/>
    </location>
</feature>
<dbReference type="GO" id="GO:0005829">
    <property type="term" value="C:cytosol"/>
    <property type="evidence" value="ECO:0007669"/>
    <property type="project" value="TreeGrafter"/>
</dbReference>
<dbReference type="InterPro" id="IPR024688">
    <property type="entry name" value="Mac_dom"/>
</dbReference>